<keyword evidence="13" id="KW-1185">Reference proteome</keyword>
<keyword evidence="9" id="KW-0472">Membrane</keyword>
<dbReference type="GO" id="GO:0034045">
    <property type="term" value="C:phagophore assembly site membrane"/>
    <property type="evidence" value="ECO:0007669"/>
    <property type="project" value="UniProtKB-SubCell"/>
</dbReference>
<feature type="compositionally biased region" description="Basic and acidic residues" evidence="12">
    <location>
        <begin position="367"/>
        <end position="378"/>
    </location>
</feature>
<dbReference type="InterPro" id="IPR026849">
    <property type="entry name" value="ATG2"/>
</dbReference>
<dbReference type="KEGG" id="cvn:111128047"/>
<dbReference type="GO" id="GO:0000045">
    <property type="term" value="P:autophagosome assembly"/>
    <property type="evidence" value="ECO:0007669"/>
    <property type="project" value="TreeGrafter"/>
</dbReference>
<feature type="compositionally biased region" description="Basic and acidic residues" evidence="12">
    <location>
        <begin position="451"/>
        <end position="460"/>
    </location>
</feature>
<feature type="region of interest" description="Disordered" evidence="12">
    <location>
        <begin position="349"/>
        <end position="378"/>
    </location>
</feature>
<comment type="similarity">
    <text evidence="3">Belongs to the ATG2 family.</text>
</comment>
<comment type="catalytic activity">
    <reaction evidence="10">
        <text>a 1,2-diacyl-sn-glycero-3-phospho-L-serine(in) = a 1,2-diacyl-sn-glycero-3-phospho-L-serine(out)</text>
        <dbReference type="Rhea" id="RHEA:38663"/>
        <dbReference type="ChEBI" id="CHEBI:57262"/>
    </reaction>
</comment>
<proteinExistence type="inferred from homology"/>
<feature type="region of interest" description="Disordered" evidence="12">
    <location>
        <begin position="1334"/>
        <end position="1408"/>
    </location>
</feature>
<feature type="compositionally biased region" description="Basic and acidic residues" evidence="12">
    <location>
        <begin position="1344"/>
        <end position="1376"/>
    </location>
</feature>
<evidence type="ECO:0000256" key="11">
    <source>
        <dbReference type="ARBA" id="ARBA00024615"/>
    </source>
</evidence>
<evidence type="ECO:0000256" key="8">
    <source>
        <dbReference type="ARBA" id="ARBA00023055"/>
    </source>
</evidence>
<dbReference type="GO" id="GO:0043495">
    <property type="term" value="F:protein-membrane adaptor activity"/>
    <property type="evidence" value="ECO:0007669"/>
    <property type="project" value="TreeGrafter"/>
</dbReference>
<dbReference type="Pfam" id="PF13329">
    <property type="entry name" value="ATG2_CAD"/>
    <property type="match status" value="3"/>
</dbReference>
<keyword evidence="7" id="KW-0072">Autophagy</keyword>
<feature type="compositionally biased region" description="Low complexity" evidence="12">
    <location>
        <begin position="437"/>
        <end position="449"/>
    </location>
</feature>
<evidence type="ECO:0000256" key="1">
    <source>
        <dbReference type="ARBA" id="ARBA00004406"/>
    </source>
</evidence>
<dbReference type="PANTHER" id="PTHR13190">
    <property type="entry name" value="AUTOPHAGY-RELATED 2, ISOFORM A"/>
    <property type="match status" value="1"/>
</dbReference>
<feature type="region of interest" description="Disordered" evidence="12">
    <location>
        <begin position="433"/>
        <end position="460"/>
    </location>
</feature>
<dbReference type="OrthoDB" id="18982at2759"/>
<feature type="compositionally biased region" description="Low complexity" evidence="12">
    <location>
        <begin position="1389"/>
        <end position="1402"/>
    </location>
</feature>
<evidence type="ECO:0000256" key="4">
    <source>
        <dbReference type="ARBA" id="ARBA00018070"/>
    </source>
</evidence>
<evidence type="ECO:0000256" key="6">
    <source>
        <dbReference type="ARBA" id="ARBA00022824"/>
    </source>
</evidence>
<accession>A0A8B8DN03</accession>
<keyword evidence="6" id="KW-0256">Endoplasmic reticulum</keyword>
<feature type="compositionally biased region" description="Basic and acidic residues" evidence="12">
    <location>
        <begin position="2043"/>
        <end position="2057"/>
    </location>
</feature>
<evidence type="ECO:0000256" key="9">
    <source>
        <dbReference type="ARBA" id="ARBA00023136"/>
    </source>
</evidence>
<reference evidence="14" key="1">
    <citation type="submission" date="2025-08" db="UniProtKB">
        <authorList>
            <consortium name="RefSeq"/>
        </authorList>
    </citation>
    <scope>IDENTIFICATION</scope>
    <source>
        <tissue evidence="14">Whole sample</tissue>
    </source>
</reference>
<feature type="region of interest" description="Disordered" evidence="12">
    <location>
        <begin position="249"/>
        <end position="287"/>
    </location>
</feature>
<dbReference type="GO" id="GO:0006869">
    <property type="term" value="P:lipid transport"/>
    <property type="evidence" value="ECO:0007669"/>
    <property type="project" value="UniProtKB-KW"/>
</dbReference>
<dbReference type="Proteomes" id="UP000694844">
    <property type="component" value="Chromosome 4"/>
</dbReference>
<dbReference type="PANTHER" id="PTHR13190:SF1">
    <property type="entry name" value="AUTOPHAGY-RELATED 2, ISOFORM A"/>
    <property type="match status" value="1"/>
</dbReference>
<feature type="compositionally biased region" description="Polar residues" evidence="12">
    <location>
        <begin position="249"/>
        <end position="282"/>
    </location>
</feature>
<keyword evidence="8" id="KW-0445">Lipid transport</keyword>
<feature type="region of interest" description="Disordered" evidence="12">
    <location>
        <begin position="2035"/>
        <end position="2057"/>
    </location>
</feature>
<dbReference type="GO" id="GO:0000422">
    <property type="term" value="P:autophagy of mitochondrion"/>
    <property type="evidence" value="ECO:0007669"/>
    <property type="project" value="TreeGrafter"/>
</dbReference>
<comment type="catalytic activity">
    <reaction evidence="11">
        <text>a 1,2-diacyl-sn-glycero-3-phosphoethanolamine(in) = a 1,2-diacyl-sn-glycero-3-phosphoethanolamine(out)</text>
        <dbReference type="Rhea" id="RHEA:38895"/>
        <dbReference type="ChEBI" id="CHEBI:64612"/>
    </reaction>
</comment>
<dbReference type="GO" id="GO:0061908">
    <property type="term" value="C:phagophore"/>
    <property type="evidence" value="ECO:0007669"/>
    <property type="project" value="TreeGrafter"/>
</dbReference>
<name>A0A8B8DN03_CRAVI</name>
<evidence type="ECO:0000256" key="10">
    <source>
        <dbReference type="ARBA" id="ARBA00024479"/>
    </source>
</evidence>
<evidence type="ECO:0000256" key="7">
    <source>
        <dbReference type="ARBA" id="ARBA00023006"/>
    </source>
</evidence>
<evidence type="ECO:0000313" key="13">
    <source>
        <dbReference type="Proteomes" id="UP000694844"/>
    </source>
</evidence>
<dbReference type="GO" id="GO:0061709">
    <property type="term" value="P:reticulophagy"/>
    <property type="evidence" value="ECO:0007669"/>
    <property type="project" value="TreeGrafter"/>
</dbReference>
<sequence>MPWTFPWTEFLKKRACRYLLQHYLGQFLKEKLSLDQLSVDLYNGRGSIKDLELDVEALNEALDSNSIPLEIIDGFINQISVSVPWTNLIQSSTEMEIQGLEITVQPRQRSQNVGGLETMFNSMCSMTSSLQIAEDCLKSTSDGDQAQDMGTPFEGVQKFAQTIDSVLCRVKVTLIDTVVRVEHLPDSAEKGVALEIKIKRIEYFDDLAKEEGSPVDDTSRMTWEPAAIAHKNLLIDGIQILCDEFSRPAQQTQPGMDSNESSPQTFLSATSSPPCSHGNQAGTGPVTEVFSDPVQIAGFTGKSCLKIKLKQEEGVSGPKVEIELEVGGVHLLLSPNQFHALLDLVNGFLSPNSGDGSRQRSRSKSKPMSEEDYRKVETELQRQLHSERFHLHHEVATPTDLHDVMTHSFGEEQYFSLAPEQMKDMESSINSNFSLASGRSGSTVTTTRSGPKKDGRAGKDSIQRLFDDPTAELCRYRLRAVFFSVALLHENPSNKVDLDSGTKADNRNNMKTMASQYFQKMHSFSAASGKEVKALRAVFAEALPQDHLRLIGKPVNIEIVERTAPTHHCLTVDLTAGFLDVLECLFNRTLENIAPDYTEILVFPRDVSSRPGQMYSSMHAGAPALKAHVKSVQQNTRSQRGGTGPRTEVCVDLANLECELDVTIIDRIGSLVRPASTNRGYSGNNGATHGGPVYSFSQTLEDESTTEETKVDLSVTCPEARITIRFPIPDLRNGSEVSKLPWWQKNLRDELLVLDLQEARFQTSFLSNQPLQQLELSSRNILASFRIDPNQSAVPFAFVSCEGNDGQEGFNFPQLIIKFTEQTISVLDEENRDSDNSIPLDSLNGACDFEKQDTSPFSTKKHMYGKGEMSDQATQHVSGERVMPGNREDMTDFQDRASAHCLTLVQLALPLVNLYIPDQKFYEVLYNRFSNDLLLWEPMAPAPIVTQEVGPGSIQPFDLSCYTHVLQENFSLAKSAIQYDSSDEEDDSSFGYYSIHDSKHPHRTGEQKSRPSKMCLSLKIDHGKITACTDSKAEDSHGEVMGVVKDANLFVASSYQGNPLLQYICFYCNKATLYHNAAVADKKEEFEIQNLDFETVPGHLEGCCLIQRSEPGVLCHQSGDMESAVRDMVSVAVKVKVDSSPLNDLTRDEKIKEFTVAVGVTGATLRHKMAESDMSWISQMMNFLDVKDYDILGYVTPKILTELHVHLWDCAVDYRPLHLPTRGVVAANYFSISSNIVANSQVSLLRFVLEDAGMYLSQKKKKNSPVDLKKDYVCVLDVESFELELRTSNGKDPKFPKTDLRLRSNKINMRTCSDSCKALFELIQYFANDGDLKVREEEEEGEEEEKRQSLDLELMTKEESSSDDESKKKELSESRLENLSSHLEEAMQESGSGSDNDGSEGSRQSPNKTEVFFVAPGDRMEGQVPPAGVMRPIIITASADSVTSSAVSERSDVYSDEEEDEDFCIIDDAGLGISPKGGIPEVKIFTSDPIEIKDNHFSQPHGKTDLLKAPDNFPNAEYRYTLKELTIVWFMFGGSDFCDTPVQQKNMDQEVMMSRKTMDYGEYVTEPSIRFGSKGSSLDRIPWQHRGGVGRDHNTLMELQLTKVRFQHEKYPSHTEQASRQVLIISDAEIRDRLMDSKINKFLYQYSSENMPKQTNSNMVYIKAVHKRPDPSVKTEECSLRVSLQPLRLNIDQDSLFFLKKFFIEITGGNVENPVDPDPKQRSRSVSGASGAPAPVITVGQPEMVGEEGTPQELLMKFDEMQQSLASHGSVCSTASVSSNDSDRTEQPQPVFIKNFMFSPDVPIRLDYHGKKWVDREHGTLAGVLVGLASLNCSELKLKRLNVKHGLLGLDKLQAYCVNEWITDILKKQLPSILGGVGPMHSFVQIAQGIRDLFWLPVEQYKRDGRLVRGIQRGATSFSTSTAMAMLELTNRAVQSVQYVAEVTYDMVTPGPSCRVQRRRLRGPPADVREGVENAYIAITEGFSNTAYNIMEVATKEHQQKGVTGAVGAAIRLVPPTVLSPVIIATEATSNVLGGMRNQLQPDARKEDEEKWKGNQT</sequence>
<organism evidence="13 14">
    <name type="scientific">Crassostrea virginica</name>
    <name type="common">Eastern oyster</name>
    <dbReference type="NCBI Taxonomy" id="6565"/>
    <lineage>
        <taxon>Eukaryota</taxon>
        <taxon>Metazoa</taxon>
        <taxon>Spiralia</taxon>
        <taxon>Lophotrochozoa</taxon>
        <taxon>Mollusca</taxon>
        <taxon>Bivalvia</taxon>
        <taxon>Autobranchia</taxon>
        <taxon>Pteriomorphia</taxon>
        <taxon>Ostreida</taxon>
        <taxon>Ostreoidea</taxon>
        <taxon>Ostreidae</taxon>
        <taxon>Crassostrea</taxon>
    </lineage>
</organism>
<feature type="region of interest" description="Disordered" evidence="12">
    <location>
        <begin position="1710"/>
        <end position="1738"/>
    </location>
</feature>
<gene>
    <name evidence="14" type="primary">LOC111128047</name>
</gene>
<dbReference type="GO" id="GO:0005789">
    <property type="term" value="C:endoplasmic reticulum membrane"/>
    <property type="evidence" value="ECO:0007669"/>
    <property type="project" value="UniProtKB-SubCell"/>
</dbReference>
<dbReference type="GO" id="GO:0061723">
    <property type="term" value="P:glycophagy"/>
    <property type="evidence" value="ECO:0007669"/>
    <property type="project" value="TreeGrafter"/>
</dbReference>
<evidence type="ECO:0000313" key="14">
    <source>
        <dbReference type="RefSeq" id="XP_022329150.1"/>
    </source>
</evidence>
<dbReference type="GeneID" id="111128047"/>
<protein>
    <recommendedName>
        <fullName evidence="4">Autophagy-related protein 2</fullName>
    </recommendedName>
</protein>
<evidence type="ECO:0000256" key="5">
    <source>
        <dbReference type="ARBA" id="ARBA00022448"/>
    </source>
</evidence>
<keyword evidence="5" id="KW-0813">Transport</keyword>
<dbReference type="GO" id="GO:0034727">
    <property type="term" value="P:piecemeal microautophagy of the nucleus"/>
    <property type="evidence" value="ECO:0007669"/>
    <property type="project" value="TreeGrafter"/>
</dbReference>
<evidence type="ECO:0000256" key="3">
    <source>
        <dbReference type="ARBA" id="ARBA00009714"/>
    </source>
</evidence>
<comment type="subcellular location">
    <subcellularLocation>
        <location evidence="1">Endoplasmic reticulum membrane</location>
        <topology evidence="1">Peripheral membrane protein</topology>
    </subcellularLocation>
    <subcellularLocation>
        <location evidence="2">Preautophagosomal structure membrane</location>
        <topology evidence="2">Peripheral membrane protein</topology>
    </subcellularLocation>
</comment>
<dbReference type="RefSeq" id="XP_022329150.1">
    <property type="nucleotide sequence ID" value="XM_022473442.1"/>
</dbReference>
<dbReference type="GO" id="GO:0032266">
    <property type="term" value="F:phosphatidylinositol-3-phosphate binding"/>
    <property type="evidence" value="ECO:0007669"/>
    <property type="project" value="TreeGrafter"/>
</dbReference>
<evidence type="ECO:0000256" key="2">
    <source>
        <dbReference type="ARBA" id="ARBA00004623"/>
    </source>
</evidence>
<evidence type="ECO:0000256" key="12">
    <source>
        <dbReference type="SAM" id="MobiDB-lite"/>
    </source>
</evidence>